<dbReference type="Proteomes" id="UP000807469">
    <property type="component" value="Unassembled WGS sequence"/>
</dbReference>
<keyword evidence="3" id="KW-0560">Oxidoreductase</keyword>
<dbReference type="SUPFAM" id="SSF51735">
    <property type="entry name" value="NAD(P)-binding Rossmann-fold domains"/>
    <property type="match status" value="1"/>
</dbReference>
<dbReference type="GO" id="GO:0005737">
    <property type="term" value="C:cytoplasm"/>
    <property type="evidence" value="ECO:0007669"/>
    <property type="project" value="TreeGrafter"/>
</dbReference>
<dbReference type="PANTHER" id="PTHR43544:SF7">
    <property type="entry name" value="NADB-LER2"/>
    <property type="match status" value="1"/>
</dbReference>
<sequence length="236" mass="26267">MSNTPENIYLITGAARAFIYAGARDRPPALEDVASRYLGRVEIVEYVAGDRDGNVALAKKIENQHGRIDTVIANAGISNFIGKVDEAPIHEYEEHFKVNVMGPLVLFQSLYKLLKSSKLPRFITISSGSGSLEMIPRLGTLDLAPYGASKAALNWLTRKIHFENDWIISFPLTPGGVNTDMLHKLVDWGKITEEKVKQLTRTPDVAAEMLVEIIRASSREKEGGRFVTVEGKRFPW</sequence>
<dbReference type="GO" id="GO:0016491">
    <property type="term" value="F:oxidoreductase activity"/>
    <property type="evidence" value="ECO:0007669"/>
    <property type="project" value="UniProtKB-KW"/>
</dbReference>
<dbReference type="AlphaFoldDB" id="A0A9P6CP84"/>
<dbReference type="InterPro" id="IPR002347">
    <property type="entry name" value="SDR_fam"/>
</dbReference>
<keyword evidence="2" id="KW-0521">NADP</keyword>
<dbReference type="PANTHER" id="PTHR43544">
    <property type="entry name" value="SHORT-CHAIN DEHYDROGENASE/REDUCTASE"/>
    <property type="match status" value="1"/>
</dbReference>
<dbReference type="InterPro" id="IPR051468">
    <property type="entry name" value="Fungal_SecMetab_SDRs"/>
</dbReference>
<dbReference type="OrthoDB" id="9876299at2759"/>
<organism evidence="4 5">
    <name type="scientific">Pholiota conissans</name>
    <dbReference type="NCBI Taxonomy" id="109636"/>
    <lineage>
        <taxon>Eukaryota</taxon>
        <taxon>Fungi</taxon>
        <taxon>Dikarya</taxon>
        <taxon>Basidiomycota</taxon>
        <taxon>Agaricomycotina</taxon>
        <taxon>Agaricomycetes</taxon>
        <taxon>Agaricomycetidae</taxon>
        <taxon>Agaricales</taxon>
        <taxon>Agaricineae</taxon>
        <taxon>Strophariaceae</taxon>
        <taxon>Pholiota</taxon>
    </lineage>
</organism>
<dbReference type="PRINTS" id="PR00081">
    <property type="entry name" value="GDHRDH"/>
</dbReference>
<evidence type="ECO:0000313" key="5">
    <source>
        <dbReference type="Proteomes" id="UP000807469"/>
    </source>
</evidence>
<reference evidence="4" key="1">
    <citation type="submission" date="2020-11" db="EMBL/GenBank/DDBJ databases">
        <authorList>
            <consortium name="DOE Joint Genome Institute"/>
            <person name="Ahrendt S."/>
            <person name="Riley R."/>
            <person name="Andreopoulos W."/>
            <person name="Labutti K."/>
            <person name="Pangilinan J."/>
            <person name="Ruiz-Duenas F.J."/>
            <person name="Barrasa J.M."/>
            <person name="Sanchez-Garcia M."/>
            <person name="Camarero S."/>
            <person name="Miyauchi S."/>
            <person name="Serrano A."/>
            <person name="Linde D."/>
            <person name="Babiker R."/>
            <person name="Drula E."/>
            <person name="Ayuso-Fernandez I."/>
            <person name="Pacheco R."/>
            <person name="Padilla G."/>
            <person name="Ferreira P."/>
            <person name="Barriuso J."/>
            <person name="Kellner H."/>
            <person name="Castanera R."/>
            <person name="Alfaro M."/>
            <person name="Ramirez L."/>
            <person name="Pisabarro A.G."/>
            <person name="Kuo A."/>
            <person name="Tritt A."/>
            <person name="Lipzen A."/>
            <person name="He G."/>
            <person name="Yan M."/>
            <person name="Ng V."/>
            <person name="Cullen D."/>
            <person name="Martin F."/>
            <person name="Rosso M.-N."/>
            <person name="Henrissat B."/>
            <person name="Hibbett D."/>
            <person name="Martinez A.T."/>
            <person name="Grigoriev I.V."/>
        </authorList>
    </citation>
    <scope>NUCLEOTIDE SEQUENCE</scope>
    <source>
        <strain evidence="4">CIRM-BRFM 674</strain>
    </source>
</reference>
<dbReference type="Gene3D" id="3.40.50.720">
    <property type="entry name" value="NAD(P)-binding Rossmann-like Domain"/>
    <property type="match status" value="1"/>
</dbReference>
<name>A0A9P6CP84_9AGAR</name>
<comment type="caution">
    <text evidence="4">The sequence shown here is derived from an EMBL/GenBank/DDBJ whole genome shotgun (WGS) entry which is preliminary data.</text>
</comment>
<evidence type="ECO:0000313" key="4">
    <source>
        <dbReference type="EMBL" id="KAF9473662.1"/>
    </source>
</evidence>
<keyword evidence="5" id="KW-1185">Reference proteome</keyword>
<gene>
    <name evidence="4" type="ORF">BDN70DRAFT_363539</name>
</gene>
<dbReference type="InterPro" id="IPR036291">
    <property type="entry name" value="NAD(P)-bd_dom_sf"/>
</dbReference>
<evidence type="ECO:0000256" key="1">
    <source>
        <dbReference type="ARBA" id="ARBA00006484"/>
    </source>
</evidence>
<dbReference type="Pfam" id="PF00106">
    <property type="entry name" value="adh_short"/>
    <property type="match status" value="1"/>
</dbReference>
<protein>
    <submittedName>
        <fullName evidence="4">NAD(P)-binding protein</fullName>
    </submittedName>
</protein>
<dbReference type="EMBL" id="MU155425">
    <property type="protein sequence ID" value="KAF9473662.1"/>
    <property type="molecule type" value="Genomic_DNA"/>
</dbReference>
<accession>A0A9P6CP84</accession>
<evidence type="ECO:0000256" key="2">
    <source>
        <dbReference type="ARBA" id="ARBA00022857"/>
    </source>
</evidence>
<proteinExistence type="inferred from homology"/>
<evidence type="ECO:0000256" key="3">
    <source>
        <dbReference type="ARBA" id="ARBA00023002"/>
    </source>
</evidence>
<comment type="similarity">
    <text evidence="1">Belongs to the short-chain dehydrogenases/reductases (SDR) family.</text>
</comment>